<dbReference type="CDD" id="cd00077">
    <property type="entry name" value="HDc"/>
    <property type="match status" value="1"/>
</dbReference>
<dbReference type="CDD" id="cd04492">
    <property type="entry name" value="YhaM_OBF_like"/>
    <property type="match status" value="1"/>
</dbReference>
<proteinExistence type="predicted"/>
<dbReference type="InterPro" id="IPR006674">
    <property type="entry name" value="HD_domain"/>
</dbReference>
<feature type="domain" description="HD" evidence="2">
    <location>
        <begin position="160"/>
        <end position="281"/>
    </location>
</feature>
<organism evidence="3 4">
    <name type="scientific">Weissella sagaensis</name>
    <dbReference type="NCBI Taxonomy" id="2559928"/>
    <lineage>
        <taxon>Bacteria</taxon>
        <taxon>Bacillati</taxon>
        <taxon>Bacillota</taxon>
        <taxon>Bacilli</taxon>
        <taxon>Lactobacillales</taxon>
        <taxon>Lactobacillaceae</taxon>
        <taxon>Weissella</taxon>
    </lineage>
</organism>
<gene>
    <name evidence="3" type="ORF">ACFQGR_03710</name>
</gene>
<evidence type="ECO:0000313" key="4">
    <source>
        <dbReference type="Proteomes" id="UP001596158"/>
    </source>
</evidence>
<name>A0ABW1RSW8_9LACO</name>
<evidence type="ECO:0000259" key="2">
    <source>
        <dbReference type="PROSITE" id="PS51831"/>
    </source>
</evidence>
<keyword evidence="1" id="KW-0378">Hydrolase</keyword>
<dbReference type="PANTHER" id="PTHR37294">
    <property type="entry name" value="3'-5' EXORIBONUCLEASE YHAM"/>
    <property type="match status" value="1"/>
</dbReference>
<dbReference type="PANTHER" id="PTHR37294:SF1">
    <property type="entry name" value="3'-5' EXORIBONUCLEASE YHAM"/>
    <property type="match status" value="1"/>
</dbReference>
<reference evidence="4" key="1">
    <citation type="journal article" date="2019" name="Int. J. Syst. Evol. Microbiol.">
        <title>The Global Catalogue of Microorganisms (GCM) 10K type strain sequencing project: providing services to taxonomists for standard genome sequencing and annotation.</title>
        <authorList>
            <consortium name="The Broad Institute Genomics Platform"/>
            <consortium name="The Broad Institute Genome Sequencing Center for Infectious Disease"/>
            <person name="Wu L."/>
            <person name="Ma J."/>
        </authorList>
    </citation>
    <scope>NUCLEOTIDE SEQUENCE [LARGE SCALE GENOMIC DNA]</scope>
    <source>
        <strain evidence="4">CCM 8924</strain>
    </source>
</reference>
<accession>A0ABW1RSW8</accession>
<dbReference type="EMBL" id="JBHSSG010000009">
    <property type="protein sequence ID" value="MFC6178504.1"/>
    <property type="molecule type" value="Genomic_DNA"/>
</dbReference>
<dbReference type="Gene3D" id="1.10.3210.10">
    <property type="entry name" value="Hypothetical protein af1432"/>
    <property type="match status" value="1"/>
</dbReference>
<keyword evidence="4" id="KW-1185">Reference proteome</keyword>
<evidence type="ECO:0000313" key="3">
    <source>
        <dbReference type="EMBL" id="MFC6178504.1"/>
    </source>
</evidence>
<dbReference type="InterPro" id="IPR050798">
    <property type="entry name" value="YhaM_exoribonuc/phosphodiest"/>
</dbReference>
<dbReference type="InterPro" id="IPR003607">
    <property type="entry name" value="HD/PDEase_dom"/>
</dbReference>
<sequence>MTKTLKEYQLDERVDTFALLKSVEVRMTQQGKRYMALQLADRSMTIKGMKWDATEDEVSKLKAGQVVYIQAVRQAYQEKPQLKVLAIRLTQVGEPQDAADFIVAAPMKKQEMADEVSAIIFQITNANWQRIVRHILRKYQDAFLKFPAAKANHHAFAGGLAYHTLSIVHLAQAIVKQYEQVNASLLYAAALLHDLGKVIELSGPVATQYTTAGSLIGHIVLVDEEIVLAATELKIDLHNEDMLVLRHTVLAHHGLLEYGSPVQPMIKEANILHQLDELDAGMQAFDNALEQTKPGEFSPRQWALDNRSVYKPESASFNSETEK</sequence>
<comment type="caution">
    <text evidence="3">The sequence shown here is derived from an EMBL/GenBank/DDBJ whole genome shotgun (WGS) entry which is preliminary data.</text>
</comment>
<dbReference type="SUPFAM" id="SSF109604">
    <property type="entry name" value="HD-domain/PDEase-like"/>
    <property type="match status" value="1"/>
</dbReference>
<dbReference type="PROSITE" id="PS51831">
    <property type="entry name" value="HD"/>
    <property type="match status" value="1"/>
</dbReference>
<evidence type="ECO:0000256" key="1">
    <source>
        <dbReference type="ARBA" id="ARBA00022801"/>
    </source>
</evidence>
<dbReference type="Proteomes" id="UP001596158">
    <property type="component" value="Unassembled WGS sequence"/>
</dbReference>
<dbReference type="Pfam" id="PF01966">
    <property type="entry name" value="HD"/>
    <property type="match status" value="1"/>
</dbReference>
<protein>
    <submittedName>
        <fullName evidence="3">3'-5' exoribonuclease YhaM family protein</fullName>
    </submittedName>
</protein>
<dbReference type="SMART" id="SM00471">
    <property type="entry name" value="HDc"/>
    <property type="match status" value="1"/>
</dbReference>
<dbReference type="RefSeq" id="WP_137600896.1">
    <property type="nucleotide sequence ID" value="NZ_BJDT01000009.1"/>
</dbReference>